<dbReference type="Pfam" id="PF08281">
    <property type="entry name" value="Sigma70_r4_2"/>
    <property type="match status" value="1"/>
</dbReference>
<dbReference type="Pfam" id="PF04542">
    <property type="entry name" value="Sigma70_r2"/>
    <property type="match status" value="1"/>
</dbReference>
<gene>
    <name evidence="11" type="ORF">Aiant_77530</name>
</gene>
<reference evidence="11 12" key="1">
    <citation type="submission" date="2020-08" db="EMBL/GenBank/DDBJ databases">
        <title>Whole genome shotgun sequence of Actinoplanes ianthinogenes NBRC 13996.</title>
        <authorList>
            <person name="Komaki H."/>
            <person name="Tamura T."/>
        </authorList>
    </citation>
    <scope>NUCLEOTIDE SEQUENCE [LARGE SCALE GENOMIC DNA]</scope>
    <source>
        <strain evidence="11 12">NBRC 13996</strain>
    </source>
</reference>
<protein>
    <recommendedName>
        <fullName evidence="2">RNA polymerase sigma factor SigS</fullName>
    </recommendedName>
</protein>
<dbReference type="SUPFAM" id="SSF46894">
    <property type="entry name" value="C-terminal effector domain of the bipartite response regulators"/>
    <property type="match status" value="1"/>
</dbReference>
<dbReference type="InterPro" id="IPR016032">
    <property type="entry name" value="Sig_transdc_resp-reg_C-effctor"/>
</dbReference>
<evidence type="ECO:0000256" key="5">
    <source>
        <dbReference type="ARBA" id="ARBA00023125"/>
    </source>
</evidence>
<proteinExistence type="inferred from homology"/>
<dbReference type="SUPFAM" id="SSF88946">
    <property type="entry name" value="Sigma2 domain of RNA polymerase sigma factors"/>
    <property type="match status" value="1"/>
</dbReference>
<dbReference type="PANTHER" id="PTHR43133:SF8">
    <property type="entry name" value="RNA POLYMERASE SIGMA FACTOR HI_1459-RELATED"/>
    <property type="match status" value="1"/>
</dbReference>
<feature type="domain" description="RNA polymerase sigma-70 region 2" evidence="9">
    <location>
        <begin position="32"/>
        <end position="100"/>
    </location>
</feature>
<dbReference type="InterPro" id="IPR007627">
    <property type="entry name" value="RNA_pol_sigma70_r2"/>
</dbReference>
<feature type="region of interest" description="Disordered" evidence="8">
    <location>
        <begin position="1"/>
        <end position="23"/>
    </location>
</feature>
<dbReference type="Gene3D" id="1.10.1740.10">
    <property type="match status" value="1"/>
</dbReference>
<evidence type="ECO:0000256" key="6">
    <source>
        <dbReference type="ARBA" id="ARBA00023163"/>
    </source>
</evidence>
<dbReference type="InterPro" id="IPR036388">
    <property type="entry name" value="WH-like_DNA-bd_sf"/>
</dbReference>
<accession>A0ABM7M619</accession>
<dbReference type="InterPro" id="IPR013249">
    <property type="entry name" value="RNA_pol_sigma70_r4_t2"/>
</dbReference>
<dbReference type="Proteomes" id="UP000676967">
    <property type="component" value="Chromosome"/>
</dbReference>
<evidence type="ECO:0000256" key="3">
    <source>
        <dbReference type="ARBA" id="ARBA00023015"/>
    </source>
</evidence>
<dbReference type="InterPro" id="IPR039425">
    <property type="entry name" value="RNA_pol_sigma-70-like"/>
</dbReference>
<evidence type="ECO:0000313" key="11">
    <source>
        <dbReference type="EMBL" id="BCJ47096.1"/>
    </source>
</evidence>
<keyword evidence="12" id="KW-1185">Reference proteome</keyword>
<evidence type="ECO:0000256" key="1">
    <source>
        <dbReference type="ARBA" id="ARBA00010641"/>
    </source>
</evidence>
<keyword evidence="4" id="KW-0731">Sigma factor</keyword>
<evidence type="ECO:0000256" key="4">
    <source>
        <dbReference type="ARBA" id="ARBA00023082"/>
    </source>
</evidence>
<evidence type="ECO:0000313" key="12">
    <source>
        <dbReference type="Proteomes" id="UP000676967"/>
    </source>
</evidence>
<keyword evidence="6" id="KW-0804">Transcription</keyword>
<evidence type="ECO:0000256" key="7">
    <source>
        <dbReference type="ARBA" id="ARBA00024701"/>
    </source>
</evidence>
<evidence type="ECO:0000259" key="9">
    <source>
        <dbReference type="Pfam" id="PF04542"/>
    </source>
</evidence>
<evidence type="ECO:0000256" key="8">
    <source>
        <dbReference type="SAM" id="MobiDB-lite"/>
    </source>
</evidence>
<comment type="function">
    <text evidence="7">Sigma factors are initiation factors that promote the attachment of RNA polymerase to specific initiation sites and are then released. Sigma-S contributes to the protection against external stress, thus playing a role in cellular fitness and survival.</text>
</comment>
<comment type="similarity">
    <text evidence="1">Belongs to the sigma-70 factor family. ECF subfamily.</text>
</comment>
<evidence type="ECO:0000259" key="10">
    <source>
        <dbReference type="Pfam" id="PF08281"/>
    </source>
</evidence>
<dbReference type="Gene3D" id="1.10.10.10">
    <property type="entry name" value="Winged helix-like DNA-binding domain superfamily/Winged helix DNA-binding domain"/>
    <property type="match status" value="1"/>
</dbReference>
<evidence type="ECO:0000256" key="2">
    <source>
        <dbReference type="ARBA" id="ARBA00021245"/>
    </source>
</evidence>
<keyword evidence="5" id="KW-0238">DNA-binding</keyword>
<feature type="domain" description="RNA polymerase sigma factor 70 region 4 type 2" evidence="10">
    <location>
        <begin position="124"/>
        <end position="173"/>
    </location>
</feature>
<name>A0ABM7M619_9ACTN</name>
<dbReference type="PANTHER" id="PTHR43133">
    <property type="entry name" value="RNA POLYMERASE ECF-TYPE SIGMA FACTO"/>
    <property type="match status" value="1"/>
</dbReference>
<dbReference type="RefSeq" id="WP_189336050.1">
    <property type="nucleotide sequence ID" value="NZ_AP023356.1"/>
</dbReference>
<dbReference type="InterPro" id="IPR000792">
    <property type="entry name" value="Tscrpt_reg_LuxR_C"/>
</dbReference>
<dbReference type="EMBL" id="AP023356">
    <property type="protein sequence ID" value="BCJ47096.1"/>
    <property type="molecule type" value="Genomic_DNA"/>
</dbReference>
<dbReference type="PRINTS" id="PR00038">
    <property type="entry name" value="HTHLUXR"/>
</dbReference>
<sequence length="184" mass="20696">MVTLASTEAPDEDGDHPASSERTREGSFALFYRETYPRFVGRAVLRGLSREDAADAAQEALVGVYKQWAMLHPQPPDARFRYAARALENAVTNARRSRGRATDLPKELCPFVRFADDGGVHTEALDLVRGLTDQQKTVVLLLDEGWTANEIANRLRIRATTVRTHLQHARETLREKLRKEGDRG</sequence>
<keyword evidence="3" id="KW-0805">Transcription regulation</keyword>
<organism evidence="11 12">
    <name type="scientific">Actinoplanes ianthinogenes</name>
    <dbReference type="NCBI Taxonomy" id="122358"/>
    <lineage>
        <taxon>Bacteria</taxon>
        <taxon>Bacillati</taxon>
        <taxon>Actinomycetota</taxon>
        <taxon>Actinomycetes</taxon>
        <taxon>Micromonosporales</taxon>
        <taxon>Micromonosporaceae</taxon>
        <taxon>Actinoplanes</taxon>
    </lineage>
</organism>
<dbReference type="InterPro" id="IPR013325">
    <property type="entry name" value="RNA_pol_sigma_r2"/>
</dbReference>